<keyword evidence="2" id="KW-0812">Transmembrane</keyword>
<feature type="transmembrane region" description="Helical" evidence="2">
    <location>
        <begin position="236"/>
        <end position="254"/>
    </location>
</feature>
<proteinExistence type="predicted"/>
<dbReference type="Pfam" id="PF24802">
    <property type="entry name" value="DUF7703"/>
    <property type="match status" value="1"/>
</dbReference>
<dbReference type="AlphaFoldDB" id="A0A8H4JMT2"/>
<feature type="region of interest" description="Disordered" evidence="1">
    <location>
        <begin position="343"/>
        <end position="372"/>
    </location>
</feature>
<evidence type="ECO:0000313" key="4">
    <source>
        <dbReference type="EMBL" id="KAF4435625.1"/>
    </source>
</evidence>
<dbReference type="PANTHER" id="PTHR37013:SF3">
    <property type="entry name" value="INTEGRAL MEMBRANE PROTEIN (AFU_ORTHOLOGUE AFUA_1G05950)"/>
    <property type="match status" value="1"/>
</dbReference>
<dbReference type="PANTHER" id="PTHR37013">
    <property type="entry name" value="INTEGRAL MEMBRANE PROTEIN (AFU_ORTHOLOGUE AFUA_1G05950)-RELATED"/>
    <property type="match status" value="1"/>
</dbReference>
<feature type="transmembrane region" description="Helical" evidence="2">
    <location>
        <begin position="157"/>
        <end position="183"/>
    </location>
</feature>
<organism evidence="4 5">
    <name type="scientific">Fusarium acutatum</name>
    <dbReference type="NCBI Taxonomy" id="78861"/>
    <lineage>
        <taxon>Eukaryota</taxon>
        <taxon>Fungi</taxon>
        <taxon>Dikarya</taxon>
        <taxon>Ascomycota</taxon>
        <taxon>Pezizomycotina</taxon>
        <taxon>Sordariomycetes</taxon>
        <taxon>Hypocreomycetidae</taxon>
        <taxon>Hypocreales</taxon>
        <taxon>Nectriaceae</taxon>
        <taxon>Fusarium</taxon>
        <taxon>Fusarium fujikuroi species complex</taxon>
    </lineage>
</organism>
<feature type="transmembrane region" description="Helical" evidence="2">
    <location>
        <begin position="195"/>
        <end position="216"/>
    </location>
</feature>
<evidence type="ECO:0000256" key="1">
    <source>
        <dbReference type="SAM" id="MobiDB-lite"/>
    </source>
</evidence>
<dbReference type="InterPro" id="IPR056120">
    <property type="entry name" value="DUF7703"/>
</dbReference>
<protein>
    <submittedName>
        <fullName evidence="4">Integral membrane</fullName>
    </submittedName>
</protein>
<feature type="region of interest" description="Disordered" evidence="1">
    <location>
        <begin position="390"/>
        <end position="444"/>
    </location>
</feature>
<keyword evidence="2" id="KW-0472">Membrane</keyword>
<dbReference type="OrthoDB" id="405906at2759"/>
<keyword evidence="5" id="KW-1185">Reference proteome</keyword>
<evidence type="ECO:0000313" key="5">
    <source>
        <dbReference type="Proteomes" id="UP000536711"/>
    </source>
</evidence>
<feature type="transmembrane region" description="Helical" evidence="2">
    <location>
        <begin position="274"/>
        <end position="294"/>
    </location>
</feature>
<evidence type="ECO:0000259" key="3">
    <source>
        <dbReference type="Pfam" id="PF24802"/>
    </source>
</evidence>
<evidence type="ECO:0000256" key="2">
    <source>
        <dbReference type="SAM" id="Phobius"/>
    </source>
</evidence>
<accession>A0A8H4JMT2</accession>
<feature type="transmembrane region" description="Helical" evidence="2">
    <location>
        <begin position="128"/>
        <end position="151"/>
    </location>
</feature>
<feature type="transmembrane region" description="Helical" evidence="2">
    <location>
        <begin position="96"/>
        <end position="116"/>
    </location>
</feature>
<name>A0A8H4JMT2_9HYPO</name>
<dbReference type="EMBL" id="JAADJF010000169">
    <property type="protein sequence ID" value="KAF4435625.1"/>
    <property type="molecule type" value="Genomic_DNA"/>
</dbReference>
<reference evidence="4 5" key="1">
    <citation type="submission" date="2020-01" db="EMBL/GenBank/DDBJ databases">
        <title>Identification and distribution of gene clusters putatively required for synthesis of sphingolipid metabolism inhibitors in phylogenetically diverse species of the filamentous fungus Fusarium.</title>
        <authorList>
            <person name="Kim H.-S."/>
            <person name="Busman M."/>
            <person name="Brown D.W."/>
            <person name="Divon H."/>
            <person name="Uhlig S."/>
            <person name="Proctor R.H."/>
        </authorList>
    </citation>
    <scope>NUCLEOTIDE SEQUENCE [LARGE SCALE GENOMIC DNA]</scope>
    <source>
        <strain evidence="4 5">NRRL 13308</strain>
    </source>
</reference>
<keyword evidence="2" id="KW-1133">Transmembrane helix</keyword>
<gene>
    <name evidence="4" type="ORF">FACUT_7058</name>
</gene>
<dbReference type="Proteomes" id="UP000536711">
    <property type="component" value="Unassembled WGS sequence"/>
</dbReference>
<sequence length="444" mass="49624">MNAKSGHSYTRDDAPDRHGETIHINVTPKLFCLLSLPLFFFPFAKSCQLNCSRCTRTNVNLPLLNDRRTSVGTAEIMAAESGETGQTGPITVSLPVNMAIAGLFAIACYNCLEILISLLSRFKRHDGLYFWSMMVATLGILLHSIVVMLRYYSLGPNFLLCVLTCVGWYGMVTGQSVVLYSRLHLIVEDKSKTRWVLYMIIINFCILHVPTTVLFLGSNTKHSAHYIGAFNVYERIQLAGFCIQETIISGLYIWETSRGLKPIFAVRKKMERKIIRYLIIVNILVILLDISLIATQYMSHFNIQTTYKPVVYSIKLKMEFVVLNKLLLLVQHSDCNCMHIVGEPETPPPDPSSVECQSIGRNSSTRTGSDVPIQTDAAPIQMNHVQKYNTNASSQSGGRHQKASPLNFLDYSPPSALQTATEARPSPLLEFPNSTANAEAITRH</sequence>
<feature type="compositionally biased region" description="Polar residues" evidence="1">
    <location>
        <begin position="354"/>
        <end position="368"/>
    </location>
</feature>
<comment type="caution">
    <text evidence="4">The sequence shown here is derived from an EMBL/GenBank/DDBJ whole genome shotgun (WGS) entry which is preliminary data.</text>
</comment>
<feature type="domain" description="DUF7703" evidence="3">
    <location>
        <begin position="87"/>
        <end position="338"/>
    </location>
</feature>